<evidence type="ECO:0000256" key="2">
    <source>
        <dbReference type="SAM" id="MobiDB-lite"/>
    </source>
</evidence>
<dbReference type="InterPro" id="IPR001623">
    <property type="entry name" value="DnaJ_domain"/>
</dbReference>
<keyword evidence="1" id="KW-0802">TPR repeat</keyword>
<organism evidence="4 5">
    <name type="scientific">Plasmopara halstedii</name>
    <name type="common">Downy mildew of sunflower</name>
    <dbReference type="NCBI Taxonomy" id="4781"/>
    <lineage>
        <taxon>Eukaryota</taxon>
        <taxon>Sar</taxon>
        <taxon>Stramenopiles</taxon>
        <taxon>Oomycota</taxon>
        <taxon>Peronosporomycetes</taxon>
        <taxon>Peronosporales</taxon>
        <taxon>Peronosporaceae</taxon>
        <taxon>Plasmopara</taxon>
    </lineage>
</organism>
<dbReference type="Gene3D" id="1.10.287.110">
    <property type="entry name" value="DnaJ domain"/>
    <property type="match status" value="1"/>
</dbReference>
<feature type="domain" description="J" evidence="3">
    <location>
        <begin position="1291"/>
        <end position="1355"/>
    </location>
</feature>
<dbReference type="OrthoDB" id="765884at2759"/>
<reference evidence="5" key="1">
    <citation type="submission" date="2014-09" db="EMBL/GenBank/DDBJ databases">
        <authorList>
            <person name="Sharma Rahul"/>
            <person name="Thines Marco"/>
        </authorList>
    </citation>
    <scope>NUCLEOTIDE SEQUENCE [LARGE SCALE GENOMIC DNA]</scope>
</reference>
<dbReference type="PANTHER" id="PTHR44200:SF1">
    <property type="entry name" value="DNAJ HOMOLOG SUBFAMILY C MEMBER 7"/>
    <property type="match status" value="1"/>
</dbReference>
<keyword evidence="5" id="KW-1185">Reference proteome</keyword>
<evidence type="ECO:0000256" key="1">
    <source>
        <dbReference type="PROSITE-ProRule" id="PRU00339"/>
    </source>
</evidence>
<dbReference type="PRINTS" id="PR00625">
    <property type="entry name" value="JDOMAIN"/>
</dbReference>
<dbReference type="InterPro" id="IPR052758">
    <property type="entry name" value="SRC_co-chaperone"/>
</dbReference>
<dbReference type="Pfam" id="PF00226">
    <property type="entry name" value="DnaJ"/>
    <property type="match status" value="1"/>
</dbReference>
<feature type="region of interest" description="Disordered" evidence="2">
    <location>
        <begin position="1228"/>
        <end position="1288"/>
    </location>
</feature>
<proteinExistence type="predicted"/>
<dbReference type="CDD" id="cd06257">
    <property type="entry name" value="DnaJ"/>
    <property type="match status" value="1"/>
</dbReference>
<dbReference type="InterPro" id="IPR036869">
    <property type="entry name" value="J_dom_sf"/>
</dbReference>
<dbReference type="PROSITE" id="PS50005">
    <property type="entry name" value="TPR"/>
    <property type="match status" value="1"/>
</dbReference>
<dbReference type="InterPro" id="IPR011990">
    <property type="entry name" value="TPR-like_helical_dom_sf"/>
</dbReference>
<accession>A0A0P1AYX3</accession>
<dbReference type="SMART" id="SM00028">
    <property type="entry name" value="TPR"/>
    <property type="match status" value="7"/>
</dbReference>
<feature type="repeat" description="TPR" evidence="1">
    <location>
        <begin position="1091"/>
        <end position="1124"/>
    </location>
</feature>
<dbReference type="PROSITE" id="PS50076">
    <property type="entry name" value="DNAJ_2"/>
    <property type="match status" value="1"/>
</dbReference>
<feature type="compositionally biased region" description="Basic and acidic residues" evidence="2">
    <location>
        <begin position="1228"/>
        <end position="1247"/>
    </location>
</feature>
<dbReference type="SUPFAM" id="SSF48452">
    <property type="entry name" value="TPR-like"/>
    <property type="match status" value="2"/>
</dbReference>
<dbReference type="PANTHER" id="PTHR44200">
    <property type="entry name" value="DNAJ HOMOLOG SUBFAMILY C MEMBER 7"/>
    <property type="match status" value="1"/>
</dbReference>
<evidence type="ECO:0000313" key="5">
    <source>
        <dbReference type="Proteomes" id="UP000054928"/>
    </source>
</evidence>
<feature type="region of interest" description="Disordered" evidence="2">
    <location>
        <begin position="776"/>
        <end position="802"/>
    </location>
</feature>
<feature type="region of interest" description="Disordered" evidence="2">
    <location>
        <begin position="1"/>
        <end position="80"/>
    </location>
</feature>
<feature type="region of interest" description="Disordered" evidence="2">
    <location>
        <begin position="628"/>
        <end position="677"/>
    </location>
</feature>
<dbReference type="GeneID" id="36399852"/>
<feature type="region of interest" description="Disordered" evidence="2">
    <location>
        <begin position="1192"/>
        <end position="1211"/>
    </location>
</feature>
<dbReference type="RefSeq" id="XP_024584018.1">
    <property type="nucleotide sequence ID" value="XM_024718639.1"/>
</dbReference>
<dbReference type="OMA" id="HECRRSI"/>
<feature type="compositionally biased region" description="Polar residues" evidence="2">
    <location>
        <begin position="1248"/>
        <end position="1280"/>
    </location>
</feature>
<dbReference type="SUPFAM" id="SSF46565">
    <property type="entry name" value="Chaperone J-domain"/>
    <property type="match status" value="1"/>
</dbReference>
<sequence>MVRLVEYSASSDEDRDVRSDDGSQWSSFGEIPSSPSDSLSYPMPSPESDEDDEDYAPSESSLADASSVTSSVDTDDLDPDRQIDDQQLEMMEDDGKQDTFDRSVQDNVIDVTQQDQSRVFYAWKDLNAAFDNDMFKRRSIQIEMNAKNLKEEKQTEKSKANFWNMETNTWSSQTTFVPGIVDKKPRVRRRASKMHPHFTGVSPRFSTLNTEDHHTTLQSDKSTNFVVENSSKMSFGGKVSVKMNTMDENVSETTCTEQKPAFKSPFGSFDNENFVKSMRFQSSCVPSASCASDIPISDGPGFAEVEMPYKFAEHGNTNVFSTKVRSAQEQNDTDMNSPRAHSATRLSSGGEFLFGQAYKNRLSFASFTQKQNETTSSIGIATNFAMAASEFLDKSKSFMHETLRETVDADNKAANPSVLFTTGVAGPTTHRRRKISSTSSGSCANVLPTHNLSTASTFGKSVLPTATAFRERPAVPSGAVFDFSKAEAPAHAKEVTSAIPTTQPFTSSFLFGDLKAVTSQALDPLSYQTCKDTFVSTSLGQTTSNIVSSGQYMFQSDPIQTPFQFGETKVQAETATFPLTDLQRASMSTLNSNNFQIGCSDTKQTARIRSRKAGMFSNKINLKKDAKVGLNEPEPSPGFSFSSPAEPFPFSTHERRSRKNARLRQSGRNIPADPFVTTTCQPFTLTKEDQPQSNAAEPISWKKFSSVADSSSSVSADSVGSRGVFRTQERAIDQDFNALSNEALNVSSQSSKRNQDTTRPAFAGPRRILRAALRNVGTRTERTQSASPSMTKCAGGDANMDSEDERDWEELKRLGNVAHCAREFQDAAEFYRQSIEVLDSLLYHEEVEDSPEIRTDKAKLHANRAASLLMLMQITEAQHECRRSIEVDKSYASAYLRLGRIQVLLGDTANAQANLSTAKQLMEGHNSEVKPGDKADRASLIKMEAKIKKLVLLQSEIKWYVDNGDHDQALIHTDNALALAPRSRKLQVQKAQILLRQRKLDSLIQFCYFIIEKHQETQRKMTRDVHSGDKISNDETIEKITILGIDLGLLWATTLHYQDKVDEAVQVLQALEAVAPCSSHVIQLKRQWQDMKQLKSNGNEHFNRGEYQEAVRYYSEAVLIDPQHQEFCAIIYCNRAAAQMGLKRHHTAILDCNEALQRKPEYPRALLRRARCHAVLEMYHEAVKDFDRYLQEQSSERRVDTTDDVRSERNEAKAAIARACEEAKRREAAKKRAEREQREEHQRRSNRWENSSWGFQDNFRNGSSTNDNGRNQSSHNSGRSSFMARKSQRRTHYDVLGIEKKASDDEIRKAYRKLALVYHPDKAKTSTHAELFKEMTAAYNVLSDGCARSKYDRELMYNRFGTFYED</sequence>
<dbReference type="EMBL" id="CCYD01002664">
    <property type="protein sequence ID" value="CEG47649.1"/>
    <property type="molecule type" value="Genomic_DNA"/>
</dbReference>
<feature type="compositionally biased region" description="Low complexity" evidence="2">
    <location>
        <begin position="57"/>
        <end position="72"/>
    </location>
</feature>
<dbReference type="STRING" id="4781.A0A0P1AYX3"/>
<protein>
    <submittedName>
        <fullName evidence="4">Molecular chaperone (DnaJ superfamily)</fullName>
    </submittedName>
</protein>
<dbReference type="InterPro" id="IPR019734">
    <property type="entry name" value="TPR_rpt"/>
</dbReference>
<dbReference type="SMART" id="SM00271">
    <property type="entry name" value="DnaJ"/>
    <property type="match status" value="1"/>
</dbReference>
<evidence type="ECO:0000259" key="3">
    <source>
        <dbReference type="PROSITE" id="PS50076"/>
    </source>
</evidence>
<feature type="compositionally biased region" description="Low complexity" evidence="2">
    <location>
        <begin position="637"/>
        <end position="651"/>
    </location>
</feature>
<dbReference type="Proteomes" id="UP000054928">
    <property type="component" value="Unassembled WGS sequence"/>
</dbReference>
<name>A0A0P1AYX3_PLAHL</name>
<dbReference type="InterPro" id="IPR018253">
    <property type="entry name" value="DnaJ_domain_CS"/>
</dbReference>
<evidence type="ECO:0000313" key="4">
    <source>
        <dbReference type="EMBL" id="CEG47649.1"/>
    </source>
</evidence>
<feature type="compositionally biased region" description="Acidic residues" evidence="2">
    <location>
        <begin position="47"/>
        <end position="56"/>
    </location>
</feature>
<dbReference type="PROSITE" id="PS00636">
    <property type="entry name" value="DNAJ_1"/>
    <property type="match status" value="1"/>
</dbReference>
<dbReference type="Gene3D" id="1.25.40.10">
    <property type="entry name" value="Tetratricopeptide repeat domain"/>
    <property type="match status" value="2"/>
</dbReference>